<dbReference type="Proteomes" id="UP000887565">
    <property type="component" value="Unplaced"/>
</dbReference>
<organism evidence="1 2">
    <name type="scientific">Romanomermis culicivorax</name>
    <name type="common">Nematode worm</name>
    <dbReference type="NCBI Taxonomy" id="13658"/>
    <lineage>
        <taxon>Eukaryota</taxon>
        <taxon>Metazoa</taxon>
        <taxon>Ecdysozoa</taxon>
        <taxon>Nematoda</taxon>
        <taxon>Enoplea</taxon>
        <taxon>Dorylaimia</taxon>
        <taxon>Mermithida</taxon>
        <taxon>Mermithoidea</taxon>
        <taxon>Mermithidae</taxon>
        <taxon>Romanomermis</taxon>
    </lineage>
</organism>
<sequence>KLDENCGLRYAALTPSEIKVKVEFYEEYGTIIVFKNPVGWSCSLEPMLLKKAYTKCLPISKAKKDNLMSMCLEKGLEPALMPRCFHDFYKGLPVSMRACDCIAEPADNKTDYDSK</sequence>
<dbReference type="WBParaSite" id="nRc.2.0.1.t22436-RA">
    <property type="protein sequence ID" value="nRc.2.0.1.t22436-RA"/>
    <property type="gene ID" value="nRc.2.0.1.g22436"/>
</dbReference>
<keyword evidence="1" id="KW-1185">Reference proteome</keyword>
<proteinExistence type="predicted"/>
<evidence type="ECO:0000313" key="1">
    <source>
        <dbReference type="Proteomes" id="UP000887565"/>
    </source>
</evidence>
<protein>
    <submittedName>
        <fullName evidence="2">Uncharacterized protein</fullName>
    </submittedName>
</protein>
<evidence type="ECO:0000313" key="2">
    <source>
        <dbReference type="WBParaSite" id="nRc.2.0.1.t22436-RA"/>
    </source>
</evidence>
<reference evidence="2" key="1">
    <citation type="submission" date="2022-11" db="UniProtKB">
        <authorList>
            <consortium name="WormBaseParasite"/>
        </authorList>
    </citation>
    <scope>IDENTIFICATION</scope>
</reference>
<dbReference type="AlphaFoldDB" id="A0A915J8G0"/>
<name>A0A915J8G0_ROMCU</name>
<accession>A0A915J8G0</accession>